<feature type="coiled-coil region" evidence="1">
    <location>
        <begin position="3"/>
        <end position="37"/>
    </location>
</feature>
<dbReference type="Proteomes" id="UP001208131">
    <property type="component" value="Unassembled WGS sequence"/>
</dbReference>
<keyword evidence="1" id="KW-0175">Coiled coil</keyword>
<name>A0AAE3IGQ9_9FIRM</name>
<keyword evidence="3" id="KW-1185">Reference proteome</keyword>
<dbReference type="AlphaFoldDB" id="A0AAE3IGQ9"/>
<evidence type="ECO:0000313" key="3">
    <source>
        <dbReference type="Proteomes" id="UP001208131"/>
    </source>
</evidence>
<comment type="caution">
    <text evidence="2">The sequence shown here is derived from an EMBL/GenBank/DDBJ whole genome shotgun (WGS) entry which is preliminary data.</text>
</comment>
<protein>
    <submittedName>
        <fullName evidence="2">Uncharacterized protein</fullName>
    </submittedName>
</protein>
<dbReference type="EMBL" id="JAOQJZ010000004">
    <property type="protein sequence ID" value="MCU6705309.1"/>
    <property type="molecule type" value="Genomic_DNA"/>
</dbReference>
<organism evidence="2 3">
    <name type="scientific">Hominimerdicola aceti</name>
    <dbReference type="NCBI Taxonomy" id="2981726"/>
    <lineage>
        <taxon>Bacteria</taxon>
        <taxon>Bacillati</taxon>
        <taxon>Bacillota</taxon>
        <taxon>Clostridia</taxon>
        <taxon>Eubacteriales</taxon>
        <taxon>Oscillospiraceae</taxon>
        <taxon>Hominimerdicola</taxon>
    </lineage>
</organism>
<evidence type="ECO:0000256" key="1">
    <source>
        <dbReference type="SAM" id="Coils"/>
    </source>
</evidence>
<dbReference type="RefSeq" id="WP_041337543.1">
    <property type="nucleotide sequence ID" value="NZ_JAOQJZ010000004.1"/>
</dbReference>
<gene>
    <name evidence="2" type="ORF">OCV57_05115</name>
</gene>
<evidence type="ECO:0000313" key="2">
    <source>
        <dbReference type="EMBL" id="MCU6705309.1"/>
    </source>
</evidence>
<accession>A0AAE3IGQ9</accession>
<sequence>MDLSEKVKRYAEIKAEISELKSEADGIEADILKASEADLQDTKFKSAVYSDNAGNAITVTNADNVKLVYPTMLKEIFGKAYGDVVKEDVTYTLSESAKRLLSAVYNKEYIKDGSVAKILDGLGLDDKSRKVLEKKLKGAKYETDVKNLMQLGGLDEKAAQENAYLVSEAVAWQNLKRLLMINNEQLTDEIVERAVDMIDSAVVVERTPKTKFTAKK</sequence>
<reference evidence="2 3" key="1">
    <citation type="journal article" date="2021" name="ISME Commun">
        <title>Automated analysis of genomic sequences facilitates high-throughput and comprehensive description of bacteria.</title>
        <authorList>
            <person name="Hitch T.C.A."/>
        </authorList>
    </citation>
    <scope>NUCLEOTIDE SEQUENCE [LARGE SCALE GENOMIC DNA]</scope>
    <source>
        <strain evidence="2 3">Sanger_31</strain>
    </source>
</reference>
<proteinExistence type="predicted"/>